<evidence type="ECO:0000313" key="2">
    <source>
        <dbReference type="Proteomes" id="UP001527181"/>
    </source>
</evidence>
<reference evidence="1 2" key="1">
    <citation type="submission" date="2022-05" db="EMBL/GenBank/DDBJ databases">
        <title>Genome Sequencing of Bee-Associated Microbes.</title>
        <authorList>
            <person name="Dunlap C."/>
        </authorList>
    </citation>
    <scope>NUCLEOTIDE SEQUENCE [LARGE SCALE GENOMIC DNA]</scope>
    <source>
        <strain evidence="1 2">NRRL B-04010</strain>
    </source>
</reference>
<name>A0ABT4H720_PAEAL</name>
<protein>
    <recommendedName>
        <fullName evidence="3">Prophage protein</fullName>
    </recommendedName>
</protein>
<evidence type="ECO:0008006" key="3">
    <source>
        <dbReference type="Google" id="ProtNLM"/>
    </source>
</evidence>
<accession>A0ABT4H720</accession>
<proteinExistence type="predicted"/>
<organism evidence="1 2">
    <name type="scientific">Paenibacillus alvei</name>
    <name type="common">Bacillus alvei</name>
    <dbReference type="NCBI Taxonomy" id="44250"/>
    <lineage>
        <taxon>Bacteria</taxon>
        <taxon>Bacillati</taxon>
        <taxon>Bacillota</taxon>
        <taxon>Bacilli</taxon>
        <taxon>Bacillales</taxon>
        <taxon>Paenibacillaceae</taxon>
        <taxon>Paenibacillus</taxon>
    </lineage>
</organism>
<dbReference type="EMBL" id="JAMDNP010000119">
    <property type="protein sequence ID" value="MCY9764786.1"/>
    <property type="molecule type" value="Genomic_DNA"/>
</dbReference>
<sequence>MPINTLEYAKLFQTTLDEQMVAMSTSGWMESNSGQVKYSGGNEVKIPKITMDGLGDYDRDKGFAQGSVSLTYGTYTMTQDRGRTFQLDAMDVDETNFVTSAATIMGEFQRTWVVPEIDAYRYSKIYATAKAKGKVNGAGYTPEASTIFDALTADITAIEDIVGENEEIVITMSALAAQKLDMADKIEKKLDVTDFAHGKVSRKVKSLDEKPIIRVPSARMKTAYIFNDGETSGQTGGGFTPATDAKQVNWIITVRRCPIAVSKTDKIRIFDPGTNQKADAWKLDYRKYHDLWIPDNKMDGVIVNVGA</sequence>
<gene>
    <name evidence="1" type="ORF">M5X12_30290</name>
</gene>
<evidence type="ECO:0000313" key="1">
    <source>
        <dbReference type="EMBL" id="MCY9764786.1"/>
    </source>
</evidence>
<comment type="caution">
    <text evidence="1">The sequence shown here is derived from an EMBL/GenBank/DDBJ whole genome shotgun (WGS) entry which is preliminary data.</text>
</comment>
<dbReference type="Proteomes" id="UP001527181">
    <property type="component" value="Unassembled WGS sequence"/>
</dbReference>
<dbReference type="RefSeq" id="WP_268600645.1">
    <property type="nucleotide sequence ID" value="NZ_JAMDNP010000119.1"/>
</dbReference>
<keyword evidence="2" id="KW-1185">Reference proteome</keyword>